<dbReference type="GO" id="GO:0005634">
    <property type="term" value="C:nucleus"/>
    <property type="evidence" value="ECO:0007669"/>
    <property type="project" value="TreeGrafter"/>
</dbReference>
<dbReference type="AlphaFoldDB" id="A0A8T2C850"/>
<gene>
    <name evidence="3" type="ORF">ISN45_Aa01g030100</name>
</gene>
<dbReference type="InterPro" id="IPR001012">
    <property type="entry name" value="UBX_dom"/>
</dbReference>
<dbReference type="Proteomes" id="UP000694240">
    <property type="component" value="Chromosome 6"/>
</dbReference>
<proteinExistence type="predicted"/>
<comment type="caution">
    <text evidence="3">The sequence shown here is derived from an EMBL/GenBank/DDBJ whole genome shotgun (WGS) entry which is preliminary data.</text>
</comment>
<evidence type="ECO:0000313" key="4">
    <source>
        <dbReference type="Proteomes" id="UP000694240"/>
    </source>
</evidence>
<name>A0A8T2C850_9BRAS</name>
<keyword evidence="1" id="KW-0833">Ubl conjugation pathway</keyword>
<accession>A0A8T2C850</accession>
<evidence type="ECO:0000313" key="3">
    <source>
        <dbReference type="EMBL" id="KAG7594242.1"/>
    </source>
</evidence>
<dbReference type="PANTHER" id="PTHR23322">
    <property type="entry name" value="FAS-ASSOCIATED PROTEIN"/>
    <property type="match status" value="1"/>
</dbReference>
<evidence type="ECO:0000256" key="1">
    <source>
        <dbReference type="ARBA" id="ARBA00022786"/>
    </source>
</evidence>
<dbReference type="EMBL" id="JAEFBK010000006">
    <property type="protein sequence ID" value="KAG7594242.1"/>
    <property type="molecule type" value="Genomic_DNA"/>
</dbReference>
<dbReference type="CDD" id="cd01767">
    <property type="entry name" value="UBX"/>
    <property type="match status" value="1"/>
</dbReference>
<dbReference type="InterPro" id="IPR050730">
    <property type="entry name" value="UBX_domain-protein"/>
</dbReference>
<keyword evidence="4" id="KW-1185">Reference proteome</keyword>
<dbReference type="PANTHER" id="PTHR23322:SF6">
    <property type="entry name" value="UBX DOMAIN-CONTAINING PROTEIN 7"/>
    <property type="match status" value="1"/>
</dbReference>
<dbReference type="PROSITE" id="PS50033">
    <property type="entry name" value="UBX"/>
    <property type="match status" value="1"/>
</dbReference>
<organism evidence="3 4">
    <name type="scientific">Arabidopsis thaliana x Arabidopsis arenosa</name>
    <dbReference type="NCBI Taxonomy" id="1240361"/>
    <lineage>
        <taxon>Eukaryota</taxon>
        <taxon>Viridiplantae</taxon>
        <taxon>Streptophyta</taxon>
        <taxon>Embryophyta</taxon>
        <taxon>Tracheophyta</taxon>
        <taxon>Spermatophyta</taxon>
        <taxon>Magnoliopsida</taxon>
        <taxon>eudicotyledons</taxon>
        <taxon>Gunneridae</taxon>
        <taxon>Pentapetalae</taxon>
        <taxon>rosids</taxon>
        <taxon>malvids</taxon>
        <taxon>Brassicales</taxon>
        <taxon>Brassicaceae</taxon>
        <taxon>Camelineae</taxon>
        <taxon>Arabidopsis</taxon>
    </lineage>
</organism>
<protein>
    <submittedName>
        <fullName evidence="3">UBX domain</fullName>
    </submittedName>
</protein>
<reference evidence="3 4" key="1">
    <citation type="submission" date="2020-12" db="EMBL/GenBank/DDBJ databases">
        <title>Concerted genomic and epigenomic changes stabilize Arabidopsis allopolyploids.</title>
        <authorList>
            <person name="Chen Z."/>
        </authorList>
    </citation>
    <scope>NUCLEOTIDE SEQUENCE [LARGE SCALE GENOMIC DNA]</scope>
    <source>
        <strain evidence="3">Allo738</strain>
        <tissue evidence="3">Leaf</tissue>
    </source>
</reference>
<feature type="domain" description="UBX" evidence="2">
    <location>
        <begin position="62"/>
        <end position="145"/>
    </location>
</feature>
<dbReference type="GO" id="GO:0043161">
    <property type="term" value="P:proteasome-mediated ubiquitin-dependent protein catabolic process"/>
    <property type="evidence" value="ECO:0007669"/>
    <property type="project" value="TreeGrafter"/>
</dbReference>
<sequence>MDRGPREHFSSLAKKQPIRSLAASFDDYNMEETSDDQSLLSTEEVLPLPTLPPLPEEPNRGNFSANCGVAIDLPDGERIMRYFLKTDTIQLLWSFCYSRLRKSERNKPLKLTRMIPGQSKTITLEYESNLTLEQSGVANSLVFATWE</sequence>
<evidence type="ECO:0000259" key="2">
    <source>
        <dbReference type="PROSITE" id="PS50033"/>
    </source>
</evidence>
<dbReference type="GO" id="GO:0043130">
    <property type="term" value="F:ubiquitin binding"/>
    <property type="evidence" value="ECO:0007669"/>
    <property type="project" value="TreeGrafter"/>
</dbReference>